<feature type="signal peptide" evidence="2">
    <location>
        <begin position="1"/>
        <end position="21"/>
    </location>
</feature>
<gene>
    <name evidence="3" type="ORF">GHC57_13295</name>
</gene>
<feature type="compositionally biased region" description="Basic and acidic residues" evidence="1">
    <location>
        <begin position="130"/>
        <end position="139"/>
    </location>
</feature>
<dbReference type="OrthoDB" id="9907682at2"/>
<name>A0A7X2D5R0_9PROT</name>
<evidence type="ECO:0000256" key="2">
    <source>
        <dbReference type="SAM" id="SignalP"/>
    </source>
</evidence>
<organism evidence="3 4">
    <name type="scientific">Roseospira navarrensis</name>
    <dbReference type="NCBI Taxonomy" id="140058"/>
    <lineage>
        <taxon>Bacteria</taxon>
        <taxon>Pseudomonadati</taxon>
        <taxon>Pseudomonadota</taxon>
        <taxon>Alphaproteobacteria</taxon>
        <taxon>Rhodospirillales</taxon>
        <taxon>Rhodospirillaceae</taxon>
        <taxon>Roseospira</taxon>
    </lineage>
</organism>
<evidence type="ECO:0000256" key="1">
    <source>
        <dbReference type="SAM" id="MobiDB-lite"/>
    </source>
</evidence>
<dbReference type="Proteomes" id="UP000434582">
    <property type="component" value="Unassembled WGS sequence"/>
</dbReference>
<keyword evidence="2" id="KW-0732">Signal</keyword>
<dbReference type="EMBL" id="WIVE01000044">
    <property type="protein sequence ID" value="MQX37495.1"/>
    <property type="molecule type" value="Genomic_DNA"/>
</dbReference>
<keyword evidence="4" id="KW-1185">Reference proteome</keyword>
<evidence type="ECO:0000313" key="3">
    <source>
        <dbReference type="EMBL" id="MQX37495.1"/>
    </source>
</evidence>
<dbReference type="RefSeq" id="WP_153345025.1">
    <property type="nucleotide sequence ID" value="NZ_WIVE01000044.1"/>
</dbReference>
<protein>
    <submittedName>
        <fullName evidence="3">Uncharacterized protein</fullName>
    </submittedName>
</protein>
<evidence type="ECO:0000313" key="4">
    <source>
        <dbReference type="Proteomes" id="UP000434582"/>
    </source>
</evidence>
<reference evidence="3 4" key="1">
    <citation type="submission" date="2019-10" db="EMBL/GenBank/DDBJ databases">
        <title>Draft whole-genome sequence of the purple nonsulfur photosynthetic bacterium Roseospira navarrensis DSM 15114.</title>
        <authorList>
            <person name="Kyndt J.A."/>
            <person name="Meyer T.E."/>
        </authorList>
    </citation>
    <scope>NUCLEOTIDE SEQUENCE [LARGE SCALE GENOMIC DNA]</scope>
    <source>
        <strain evidence="3 4">DSM 15114</strain>
    </source>
</reference>
<feature type="region of interest" description="Disordered" evidence="1">
    <location>
        <begin position="116"/>
        <end position="139"/>
    </location>
</feature>
<sequence length="139" mass="14849">MFPRCLLVALAALTIALPAHAQSSQINRDCEIDYRRCVMQARSHGGDDSPCDAYTACQAAKQCEAIRCACNRSGGASDPALQQEAQMTCNAVLKPHGGNSCDRYIAPCRAWSDAQHQASQSSGASGGPEDLLRPDELPR</sequence>
<feature type="chain" id="PRO_5031365360" evidence="2">
    <location>
        <begin position="22"/>
        <end position="139"/>
    </location>
</feature>
<dbReference type="AlphaFoldDB" id="A0A7X2D5R0"/>
<accession>A0A7X2D5R0</accession>
<proteinExistence type="predicted"/>
<comment type="caution">
    <text evidence="3">The sequence shown here is derived from an EMBL/GenBank/DDBJ whole genome shotgun (WGS) entry which is preliminary data.</text>
</comment>